<gene>
    <name evidence="1" type="ORF">OSB04_006496</name>
</gene>
<evidence type="ECO:0000313" key="2">
    <source>
        <dbReference type="Proteomes" id="UP001172457"/>
    </source>
</evidence>
<dbReference type="Proteomes" id="UP001172457">
    <property type="component" value="Chromosome 2"/>
</dbReference>
<dbReference type="AlphaFoldDB" id="A0AA38WSQ1"/>
<dbReference type="PANTHER" id="PTHR11439:SF486">
    <property type="entry name" value="RLK (RECEPTOR-LIKE KINASE) PROTEIN, PUTATIVE-RELATED"/>
    <property type="match status" value="1"/>
</dbReference>
<dbReference type="EMBL" id="JARYMX010000002">
    <property type="protein sequence ID" value="KAJ9561336.1"/>
    <property type="molecule type" value="Genomic_DNA"/>
</dbReference>
<dbReference type="Gene3D" id="3.30.420.10">
    <property type="entry name" value="Ribonuclease H-like superfamily/Ribonuclease H"/>
    <property type="match status" value="1"/>
</dbReference>
<keyword evidence="2" id="KW-1185">Reference proteome</keyword>
<accession>A0AA38WSQ1</accession>
<proteinExistence type="predicted"/>
<organism evidence="1 2">
    <name type="scientific">Centaurea solstitialis</name>
    <name type="common">yellow star-thistle</name>
    <dbReference type="NCBI Taxonomy" id="347529"/>
    <lineage>
        <taxon>Eukaryota</taxon>
        <taxon>Viridiplantae</taxon>
        <taxon>Streptophyta</taxon>
        <taxon>Embryophyta</taxon>
        <taxon>Tracheophyta</taxon>
        <taxon>Spermatophyta</taxon>
        <taxon>Magnoliopsida</taxon>
        <taxon>eudicotyledons</taxon>
        <taxon>Gunneridae</taxon>
        <taxon>Pentapetalae</taxon>
        <taxon>asterids</taxon>
        <taxon>campanulids</taxon>
        <taxon>Asterales</taxon>
        <taxon>Asteraceae</taxon>
        <taxon>Carduoideae</taxon>
        <taxon>Cardueae</taxon>
        <taxon>Centaureinae</taxon>
        <taxon>Centaurea</taxon>
    </lineage>
</organism>
<dbReference type="CDD" id="cd09272">
    <property type="entry name" value="RNase_HI_RT_Ty1"/>
    <property type="match status" value="1"/>
</dbReference>
<dbReference type="GO" id="GO:0003676">
    <property type="term" value="F:nucleic acid binding"/>
    <property type="evidence" value="ECO:0007669"/>
    <property type="project" value="InterPro"/>
</dbReference>
<reference evidence="1" key="1">
    <citation type="submission" date="2023-03" db="EMBL/GenBank/DDBJ databases">
        <title>Chromosome-scale reference genome and RAD-based genetic map of yellow starthistle (Centaurea solstitialis) reveal putative structural variation and QTLs associated with invader traits.</title>
        <authorList>
            <person name="Reatini B."/>
            <person name="Cang F.A."/>
            <person name="Jiang Q."/>
            <person name="Mckibben M.T.W."/>
            <person name="Barker M.S."/>
            <person name="Rieseberg L.H."/>
            <person name="Dlugosch K.M."/>
        </authorList>
    </citation>
    <scope>NUCLEOTIDE SEQUENCE</scope>
    <source>
        <strain evidence="1">CAN-66</strain>
        <tissue evidence="1">Leaf</tissue>
    </source>
</reference>
<name>A0AA38WSQ1_9ASTR</name>
<protein>
    <submittedName>
        <fullName evidence="1">Uncharacterized protein</fullName>
    </submittedName>
</protein>
<comment type="caution">
    <text evidence="1">The sequence shown here is derived from an EMBL/GenBank/DDBJ whole genome shotgun (WGS) entry which is preliminary data.</text>
</comment>
<dbReference type="InterPro" id="IPR036397">
    <property type="entry name" value="RNaseH_sf"/>
</dbReference>
<evidence type="ECO:0000313" key="1">
    <source>
        <dbReference type="EMBL" id="KAJ9561336.1"/>
    </source>
</evidence>
<sequence length="254" mass="29370">MIVRSLDIKKDPFRPKEDDEEILSPECSYLDAIGALLYLAQCTRPDISFAVNCLARHSNAPTRRHWNGIKDIFRYLKGTTDMGYRNWYFEKRDPCRLRRCRHKGRSQSGYVFTIGNTAISWRSRKQTLVATSTNHSELLALYEATRECVWLRAVIGHIRSTCDLAHDPDEPIVIYEDNVVVIDQAKHGYIKGDTTKHISPKLFFTHEQQTLQKIEVQHIGSEKNHADLFTKSLPKYSFQKHVKAIGLRKLSELP</sequence>
<dbReference type="PANTHER" id="PTHR11439">
    <property type="entry name" value="GAG-POL-RELATED RETROTRANSPOSON"/>
    <property type="match status" value="1"/>
</dbReference>